<dbReference type="EMBL" id="SRMA01026742">
    <property type="protein sequence ID" value="TRY72900.1"/>
    <property type="molecule type" value="Genomic_DNA"/>
</dbReference>
<comment type="caution">
    <text evidence="2">The sequence shown here is derived from an EMBL/GenBank/DDBJ whole genome shotgun (WGS) entry which is preliminary data.</text>
</comment>
<evidence type="ECO:0000256" key="1">
    <source>
        <dbReference type="SAM" id="MobiDB-lite"/>
    </source>
</evidence>
<organism evidence="2 3">
    <name type="scientific">Danionella cerebrum</name>
    <dbReference type="NCBI Taxonomy" id="2873325"/>
    <lineage>
        <taxon>Eukaryota</taxon>
        <taxon>Metazoa</taxon>
        <taxon>Chordata</taxon>
        <taxon>Craniata</taxon>
        <taxon>Vertebrata</taxon>
        <taxon>Euteleostomi</taxon>
        <taxon>Actinopterygii</taxon>
        <taxon>Neopterygii</taxon>
        <taxon>Teleostei</taxon>
        <taxon>Ostariophysi</taxon>
        <taxon>Cypriniformes</taxon>
        <taxon>Danionidae</taxon>
        <taxon>Danioninae</taxon>
        <taxon>Danionella</taxon>
    </lineage>
</organism>
<keyword evidence="3" id="KW-1185">Reference proteome</keyword>
<sequence>MKELELLLFSVPPTLVSASPSSSARIRRSREAQVKEEEVEEEEDDGGIGAVEGTRPGSGPDQAENPRPPWAFKARTQPAQKERE</sequence>
<dbReference type="AlphaFoldDB" id="A0A553P5I5"/>
<dbReference type="Proteomes" id="UP000316079">
    <property type="component" value="Unassembled WGS sequence"/>
</dbReference>
<evidence type="ECO:0000313" key="2">
    <source>
        <dbReference type="EMBL" id="TRY72900.1"/>
    </source>
</evidence>
<gene>
    <name evidence="2" type="ORF">DNTS_021714</name>
</gene>
<name>A0A553P5I5_9TELE</name>
<proteinExistence type="predicted"/>
<evidence type="ECO:0000313" key="3">
    <source>
        <dbReference type="Proteomes" id="UP000316079"/>
    </source>
</evidence>
<feature type="region of interest" description="Disordered" evidence="1">
    <location>
        <begin position="14"/>
        <end position="84"/>
    </location>
</feature>
<reference evidence="2 3" key="1">
    <citation type="journal article" date="2019" name="Sci. Data">
        <title>Hybrid genome assembly and annotation of Danionella translucida.</title>
        <authorList>
            <person name="Kadobianskyi M."/>
            <person name="Schulze L."/>
            <person name="Schuelke M."/>
            <person name="Judkewitz B."/>
        </authorList>
    </citation>
    <scope>NUCLEOTIDE SEQUENCE [LARGE SCALE GENOMIC DNA]</scope>
    <source>
        <strain evidence="2 3">Bolton</strain>
    </source>
</reference>
<protein>
    <submittedName>
        <fullName evidence="2">Uncharacterized protein</fullName>
    </submittedName>
</protein>
<accession>A0A553P5I5</accession>
<feature type="compositionally biased region" description="Acidic residues" evidence="1">
    <location>
        <begin position="37"/>
        <end position="46"/>
    </location>
</feature>